<reference evidence="2" key="1">
    <citation type="journal article" date="2019" name="Int. J. Syst. Evol. Microbiol.">
        <title>The Global Catalogue of Microorganisms (GCM) 10K type strain sequencing project: providing services to taxonomists for standard genome sequencing and annotation.</title>
        <authorList>
            <consortium name="The Broad Institute Genomics Platform"/>
            <consortium name="The Broad Institute Genome Sequencing Center for Infectious Disease"/>
            <person name="Wu L."/>
            <person name="Ma J."/>
        </authorList>
    </citation>
    <scope>NUCLEOTIDE SEQUENCE [LARGE SCALE GENOMIC DNA]</scope>
    <source>
        <strain evidence="2">CECT 8551</strain>
    </source>
</reference>
<proteinExistence type="predicted"/>
<dbReference type="RefSeq" id="WP_241297674.1">
    <property type="nucleotide sequence ID" value="NZ_JAKZGR010000031.1"/>
</dbReference>
<keyword evidence="2" id="KW-1185">Reference proteome</keyword>
<dbReference type="EMBL" id="JBHSAV010000036">
    <property type="protein sequence ID" value="MFC3976484.1"/>
    <property type="molecule type" value="Genomic_DNA"/>
</dbReference>
<name>A0ABV8EJL4_9BACT</name>
<gene>
    <name evidence="1" type="ORF">ACFOUP_08860</name>
</gene>
<dbReference type="PROSITE" id="PS51257">
    <property type="entry name" value="PROKAR_LIPOPROTEIN"/>
    <property type="match status" value="1"/>
</dbReference>
<dbReference type="Proteomes" id="UP001595766">
    <property type="component" value="Unassembled WGS sequence"/>
</dbReference>
<evidence type="ECO:0000313" key="2">
    <source>
        <dbReference type="Proteomes" id="UP001595766"/>
    </source>
</evidence>
<organism evidence="1 2">
    <name type="scientific">Belliella kenyensis</name>
    <dbReference type="NCBI Taxonomy" id="1472724"/>
    <lineage>
        <taxon>Bacteria</taxon>
        <taxon>Pseudomonadati</taxon>
        <taxon>Bacteroidota</taxon>
        <taxon>Cytophagia</taxon>
        <taxon>Cytophagales</taxon>
        <taxon>Cyclobacteriaceae</taxon>
        <taxon>Belliella</taxon>
    </lineage>
</organism>
<accession>A0ABV8EJL4</accession>
<sequence>MKKTILFILFIVLIQSCDYCKTAEKIAKREVIGIVDSKKKLDWNRGEQTIMYKNAENQIKCYEILMDESGLWDFVEKGDSLYKPLNNKTMKVYRNGELAGKFLLDIGCLKHLRNEK</sequence>
<protein>
    <recommendedName>
        <fullName evidence="3">Lipoprotein</fullName>
    </recommendedName>
</protein>
<comment type="caution">
    <text evidence="1">The sequence shown here is derived from an EMBL/GenBank/DDBJ whole genome shotgun (WGS) entry which is preliminary data.</text>
</comment>
<evidence type="ECO:0008006" key="3">
    <source>
        <dbReference type="Google" id="ProtNLM"/>
    </source>
</evidence>
<evidence type="ECO:0000313" key="1">
    <source>
        <dbReference type="EMBL" id="MFC3976484.1"/>
    </source>
</evidence>